<dbReference type="SUPFAM" id="SSF47413">
    <property type="entry name" value="lambda repressor-like DNA-binding domains"/>
    <property type="match status" value="1"/>
</dbReference>
<organism evidence="1 2">
    <name type="scientific">Ralstonia phage Rs551</name>
    <dbReference type="NCBI Taxonomy" id="1852598"/>
    <lineage>
        <taxon>Viruses</taxon>
        <taxon>Monodnaviria</taxon>
        <taxon>Loebvirae</taxon>
        <taxon>Hofneiviricota</taxon>
        <taxon>Faserviricetes</taxon>
        <taxon>Tubulavirales</taxon>
        <taxon>Inoviridae</taxon>
        <taxon>Habenivirus</taxon>
        <taxon>Habenivirus RS551</taxon>
    </lineage>
</organism>
<protein>
    <submittedName>
        <fullName evidence="1">Putative lambda repressor-like protein</fullName>
    </submittedName>
</protein>
<keyword evidence="2" id="KW-1185">Reference proteome</keyword>
<dbReference type="EMBL" id="KX179905">
    <property type="protein sequence ID" value="ANO57669.1"/>
    <property type="molecule type" value="Genomic_DNA"/>
</dbReference>
<dbReference type="GO" id="GO:0003677">
    <property type="term" value="F:DNA binding"/>
    <property type="evidence" value="ECO:0007669"/>
    <property type="project" value="InterPro"/>
</dbReference>
<dbReference type="InterPro" id="IPR010982">
    <property type="entry name" value="Lambda_DNA-bd_dom_sf"/>
</dbReference>
<dbReference type="Proteomes" id="UP000223780">
    <property type="component" value="Segment"/>
</dbReference>
<proteinExistence type="predicted"/>
<dbReference type="KEGG" id="vg:54976180"/>
<evidence type="ECO:0000313" key="2">
    <source>
        <dbReference type="Proteomes" id="UP000223780"/>
    </source>
</evidence>
<name>A0A1W5LU58_9VIRU</name>
<accession>A0A1W5LU58</accession>
<dbReference type="RefSeq" id="YP_009786107.1">
    <property type="nucleotide sequence ID" value="NC_047765.1"/>
</dbReference>
<reference evidence="1 2" key="1">
    <citation type="submission" date="2016-05" db="EMBL/GenBank/DDBJ databases">
        <title>Isolation and Sequencing of Rs551, a Bacteriophage Associated with the Phytobacterium Ralstonia solanacearum strain UW551.</title>
        <authorList>
            <person name="Stulberg M.J."/>
            <person name="Mershon J.P."/>
            <person name="Ahmad A.A."/>
            <person name="Mollov D.S."/>
            <person name="Kilcrease J.P."/>
            <person name="Huang Q."/>
        </authorList>
    </citation>
    <scope>NUCLEOTIDE SEQUENCE [LARGE SCALE GENOMIC DNA]</scope>
</reference>
<dbReference type="GeneID" id="54976180"/>
<sequence length="96" mass="10586">MEYAELIDKALHDRTVNKAAHEMGIPQPSLDRYVKGSRLPTYAAALILAKEAGVSAAQALCAVAAEEARRMGIYENVKKVFRNLLRAKKQTVRMAS</sequence>
<evidence type="ECO:0000313" key="1">
    <source>
        <dbReference type="EMBL" id="ANO57669.1"/>
    </source>
</evidence>